<sequence>MNFNFNVPSKVIFENGCSIAVAEVIHEIQAKRVFIVYDKGIKSAGIADKIIAPVEKAGIKVTHFTGVHPNPSIENVEEGYKVAAVADTDAIIAIGGGSSMDCAKAINILLTNPGSIKDYEGRGKVKNKTKPLIAIPTTAGTGSEVTAFTIITDTERQRKMIIAGENCGADIALVDPALTIGLPPAITAATGMDALTHAIEAFVSKNASIPSNIHALKAMELIVGNLEEAVKNGTNLKARGNMMLGSLLAGIAFNQAGLGLAHAIAHPLGSRFGVAHGVANAIGLPYVVNYNSGLESVKEKHMEIASAMNIDTEKKSVDVISEELVSTIVKLSSAIDIPALRGLGITKEDLENIAVEALKENSMKFTPRNASLEELKELLLSIYNEDPLIEKVY</sequence>
<dbReference type="PANTHER" id="PTHR11496">
    <property type="entry name" value="ALCOHOL DEHYDROGENASE"/>
    <property type="match status" value="1"/>
</dbReference>
<evidence type="ECO:0000313" key="6">
    <source>
        <dbReference type="EMBL" id="MBP2076041.1"/>
    </source>
</evidence>
<dbReference type="Gene3D" id="3.40.50.1970">
    <property type="match status" value="1"/>
</dbReference>
<feature type="domain" description="Alcohol dehydrogenase iron-type/glycerol dehydrogenase GldA" evidence="4">
    <location>
        <begin position="8"/>
        <end position="176"/>
    </location>
</feature>
<evidence type="ECO:0000256" key="2">
    <source>
        <dbReference type="ARBA" id="ARBA00023002"/>
    </source>
</evidence>
<comment type="similarity">
    <text evidence="1">Belongs to the iron-containing alcohol dehydrogenase family.</text>
</comment>
<dbReference type="FunFam" id="3.40.50.1970:FF:000003">
    <property type="entry name" value="Alcohol dehydrogenase, iron-containing"/>
    <property type="match status" value="1"/>
</dbReference>
<dbReference type="EMBL" id="JAGGMB010000001">
    <property type="protein sequence ID" value="MBP2076041.1"/>
    <property type="molecule type" value="Genomic_DNA"/>
</dbReference>
<accession>A0A9X0YQ71</accession>
<keyword evidence="7" id="KW-1185">Reference proteome</keyword>
<dbReference type="AlphaFoldDB" id="A0A9X0YQ71"/>
<dbReference type="PROSITE" id="PS00913">
    <property type="entry name" value="ADH_IRON_1"/>
    <property type="match status" value="1"/>
</dbReference>
<dbReference type="PANTHER" id="PTHR11496:SF102">
    <property type="entry name" value="ALCOHOL DEHYDROGENASE 4"/>
    <property type="match status" value="1"/>
</dbReference>
<feature type="domain" description="Fe-containing alcohol dehydrogenase-like C-terminal" evidence="5">
    <location>
        <begin position="187"/>
        <end position="382"/>
    </location>
</feature>
<name>A0A9X0YQ71_9BACI</name>
<dbReference type="InterPro" id="IPR056798">
    <property type="entry name" value="ADH_Fe_C"/>
</dbReference>
<keyword evidence="2 6" id="KW-0560">Oxidoreductase</keyword>
<dbReference type="SUPFAM" id="SSF56796">
    <property type="entry name" value="Dehydroquinate synthase-like"/>
    <property type="match status" value="1"/>
</dbReference>
<evidence type="ECO:0000259" key="5">
    <source>
        <dbReference type="Pfam" id="PF25137"/>
    </source>
</evidence>
<dbReference type="CDD" id="cd08551">
    <property type="entry name" value="Fe-ADH"/>
    <property type="match status" value="1"/>
</dbReference>
<dbReference type="InterPro" id="IPR001670">
    <property type="entry name" value="ADH_Fe/GldA"/>
</dbReference>
<dbReference type="InterPro" id="IPR039697">
    <property type="entry name" value="Alcohol_dehydrogenase_Fe"/>
</dbReference>
<evidence type="ECO:0000256" key="3">
    <source>
        <dbReference type="ARBA" id="ARBA00023027"/>
    </source>
</evidence>
<protein>
    <submittedName>
        <fullName evidence="6">Alcohol dehydrogenase</fullName>
        <ecNumber evidence="6">1.1.1.1</ecNumber>
    </submittedName>
</protein>
<evidence type="ECO:0000256" key="1">
    <source>
        <dbReference type="ARBA" id="ARBA00007358"/>
    </source>
</evidence>
<dbReference type="InterPro" id="IPR018211">
    <property type="entry name" value="ADH_Fe_CS"/>
</dbReference>
<dbReference type="Pfam" id="PF00465">
    <property type="entry name" value="Fe-ADH"/>
    <property type="match status" value="1"/>
</dbReference>
<reference evidence="6" key="1">
    <citation type="submission" date="2021-03" db="EMBL/GenBank/DDBJ databases">
        <title>Genomic Encyclopedia of Type Strains, Phase IV (KMG-IV): sequencing the most valuable type-strain genomes for metagenomic binning, comparative biology and taxonomic classification.</title>
        <authorList>
            <person name="Goeker M."/>
        </authorList>
    </citation>
    <scope>NUCLEOTIDE SEQUENCE</scope>
    <source>
        <strain evidence="6">DSM 107338</strain>
    </source>
</reference>
<dbReference type="OrthoDB" id="9815791at2"/>
<dbReference type="PROSITE" id="PS00060">
    <property type="entry name" value="ADH_IRON_2"/>
    <property type="match status" value="1"/>
</dbReference>
<comment type="caution">
    <text evidence="6">The sequence shown here is derived from an EMBL/GenBank/DDBJ whole genome shotgun (WGS) entry which is preliminary data.</text>
</comment>
<dbReference type="FunFam" id="1.20.1090.10:FF:000001">
    <property type="entry name" value="Aldehyde-alcohol dehydrogenase"/>
    <property type="match status" value="1"/>
</dbReference>
<proteinExistence type="inferred from homology"/>
<dbReference type="Pfam" id="PF25137">
    <property type="entry name" value="ADH_Fe_C"/>
    <property type="match status" value="1"/>
</dbReference>
<dbReference type="Gene3D" id="1.20.1090.10">
    <property type="entry name" value="Dehydroquinate synthase-like - alpha domain"/>
    <property type="match status" value="1"/>
</dbReference>
<dbReference type="RefSeq" id="WP_149474988.1">
    <property type="nucleotide sequence ID" value="NZ_JAGGMB010000001.1"/>
</dbReference>
<dbReference type="Proteomes" id="UP001138793">
    <property type="component" value="Unassembled WGS sequence"/>
</dbReference>
<keyword evidence="3" id="KW-0520">NAD</keyword>
<evidence type="ECO:0000259" key="4">
    <source>
        <dbReference type="Pfam" id="PF00465"/>
    </source>
</evidence>
<dbReference type="EC" id="1.1.1.1" evidence="6"/>
<evidence type="ECO:0000313" key="7">
    <source>
        <dbReference type="Proteomes" id="UP001138793"/>
    </source>
</evidence>
<organism evidence="6 7">
    <name type="scientific">Oceanobacillus polygoni</name>
    <dbReference type="NCBI Taxonomy" id="1235259"/>
    <lineage>
        <taxon>Bacteria</taxon>
        <taxon>Bacillati</taxon>
        <taxon>Bacillota</taxon>
        <taxon>Bacilli</taxon>
        <taxon>Bacillales</taxon>
        <taxon>Bacillaceae</taxon>
        <taxon>Oceanobacillus</taxon>
    </lineage>
</organism>
<dbReference type="GO" id="GO:0046872">
    <property type="term" value="F:metal ion binding"/>
    <property type="evidence" value="ECO:0007669"/>
    <property type="project" value="InterPro"/>
</dbReference>
<dbReference type="GO" id="GO:0004022">
    <property type="term" value="F:alcohol dehydrogenase (NAD+) activity"/>
    <property type="evidence" value="ECO:0007669"/>
    <property type="project" value="UniProtKB-EC"/>
</dbReference>
<gene>
    <name evidence="6" type="ORF">J2Z64_000252</name>
</gene>